<evidence type="ECO:0000256" key="1">
    <source>
        <dbReference type="ARBA" id="ARBA00008889"/>
    </source>
</evidence>
<dbReference type="AlphaFoldDB" id="A0A498RFI6"/>
<gene>
    <name evidence="5" type="primary">rplJ</name>
    <name evidence="6" type="ORF">LUCI_4135</name>
</gene>
<keyword evidence="5" id="KW-0694">RNA-binding</keyword>
<dbReference type="CDD" id="cd05797">
    <property type="entry name" value="Ribosomal_L10"/>
    <property type="match status" value="1"/>
</dbReference>
<evidence type="ECO:0000313" key="7">
    <source>
        <dbReference type="Proteomes" id="UP000277811"/>
    </source>
</evidence>
<keyword evidence="5" id="KW-0699">rRNA-binding</keyword>
<name>A0A498RFI6_9FIRM</name>
<dbReference type="SUPFAM" id="SSF160369">
    <property type="entry name" value="Ribosomal protein L10-like"/>
    <property type="match status" value="1"/>
</dbReference>
<dbReference type="RefSeq" id="WP_122629697.1">
    <property type="nucleotide sequence ID" value="NZ_UPPP01000099.1"/>
</dbReference>
<evidence type="ECO:0000256" key="3">
    <source>
        <dbReference type="ARBA" id="ARBA00023274"/>
    </source>
</evidence>
<evidence type="ECO:0000256" key="2">
    <source>
        <dbReference type="ARBA" id="ARBA00022980"/>
    </source>
</evidence>
<proteinExistence type="inferred from homology"/>
<keyword evidence="3 5" id="KW-0687">Ribonucleoprotein</keyword>
<dbReference type="InterPro" id="IPR047865">
    <property type="entry name" value="Ribosomal_uL10_bac_type"/>
</dbReference>
<organism evidence="6 7">
    <name type="scientific">Lucifera butyrica</name>
    <dbReference type="NCBI Taxonomy" id="1351585"/>
    <lineage>
        <taxon>Bacteria</taxon>
        <taxon>Bacillati</taxon>
        <taxon>Bacillota</taxon>
        <taxon>Negativicutes</taxon>
        <taxon>Veillonellales</taxon>
        <taxon>Veillonellaceae</taxon>
        <taxon>Lucifera</taxon>
    </lineage>
</organism>
<comment type="subunit">
    <text evidence="5">Part of the ribosomal stalk of the 50S ribosomal subunit. The N-terminus interacts with L11 and the large rRNA to form the base of the stalk. The C-terminus forms an elongated spine to which L12 dimers bind in a sequential fashion forming a multimeric L10(L12)X complex.</text>
</comment>
<dbReference type="InterPro" id="IPR022973">
    <property type="entry name" value="Ribosomal_uL10_bac"/>
</dbReference>
<dbReference type="Gene3D" id="6.10.250.290">
    <property type="match status" value="1"/>
</dbReference>
<dbReference type="InterPro" id="IPR001790">
    <property type="entry name" value="Ribosomal_uL10"/>
</dbReference>
<dbReference type="Proteomes" id="UP000277811">
    <property type="component" value="Unassembled WGS sequence"/>
</dbReference>
<protein>
    <recommendedName>
        <fullName evidence="4 5">Large ribosomal subunit protein uL10</fullName>
    </recommendedName>
</protein>
<dbReference type="NCBIfam" id="NF000955">
    <property type="entry name" value="PRK00099.1-1"/>
    <property type="match status" value="1"/>
</dbReference>
<dbReference type="Pfam" id="PF00466">
    <property type="entry name" value="Ribosomal_L10"/>
    <property type="match status" value="1"/>
</dbReference>
<evidence type="ECO:0000313" key="6">
    <source>
        <dbReference type="EMBL" id="VBB08852.1"/>
    </source>
</evidence>
<keyword evidence="7" id="KW-1185">Reference proteome</keyword>
<dbReference type="InterPro" id="IPR043141">
    <property type="entry name" value="Ribosomal_uL10-like_sf"/>
</dbReference>
<accession>A0A498RFI6</accession>
<dbReference type="PANTHER" id="PTHR11560">
    <property type="entry name" value="39S RIBOSOMAL PROTEIN L10, MITOCHONDRIAL"/>
    <property type="match status" value="1"/>
</dbReference>
<dbReference type="Gene3D" id="3.30.70.1730">
    <property type="match status" value="1"/>
</dbReference>
<sequence>MSIRSEKEAVVAELKDKLAGTKGAVLTSNRGLTVAQDTKLRRKLRENGVEYRVVKNTMTRIAAQELGLEGLDKYLEGPTAIAMSSTDPVAPAKIIADFVKENKGQFVEIKAGVVEGKVIDSAGVKALASLPPREVLVAQVLAGMQSPIVGLVNVLQGSIRNLVYTLEAVRKQKESA</sequence>
<dbReference type="GO" id="GO:1990904">
    <property type="term" value="C:ribonucleoprotein complex"/>
    <property type="evidence" value="ECO:0007669"/>
    <property type="project" value="UniProtKB-KW"/>
</dbReference>
<dbReference type="GO" id="GO:0005840">
    <property type="term" value="C:ribosome"/>
    <property type="evidence" value="ECO:0007669"/>
    <property type="project" value="UniProtKB-KW"/>
</dbReference>
<dbReference type="EMBL" id="UPPP01000099">
    <property type="protein sequence ID" value="VBB08852.1"/>
    <property type="molecule type" value="Genomic_DNA"/>
</dbReference>
<dbReference type="HAMAP" id="MF_00362">
    <property type="entry name" value="Ribosomal_uL10"/>
    <property type="match status" value="1"/>
</dbReference>
<comment type="function">
    <text evidence="5">Forms part of the ribosomal stalk, playing a central role in the interaction of the ribosome with GTP-bound translation factors.</text>
</comment>
<evidence type="ECO:0000256" key="4">
    <source>
        <dbReference type="ARBA" id="ARBA00035202"/>
    </source>
</evidence>
<dbReference type="GO" id="GO:0006412">
    <property type="term" value="P:translation"/>
    <property type="evidence" value="ECO:0007669"/>
    <property type="project" value="UniProtKB-UniRule"/>
</dbReference>
<comment type="similarity">
    <text evidence="1 5">Belongs to the universal ribosomal protein uL10 family.</text>
</comment>
<reference evidence="6 7" key="1">
    <citation type="submission" date="2018-06" db="EMBL/GenBank/DDBJ databases">
        <authorList>
            <person name="Strepis N."/>
        </authorList>
    </citation>
    <scope>NUCLEOTIDE SEQUENCE [LARGE SCALE GENOMIC DNA]</scope>
    <source>
        <strain evidence="6">LUCI</strain>
    </source>
</reference>
<keyword evidence="2 5" id="KW-0689">Ribosomal protein</keyword>
<evidence type="ECO:0000256" key="5">
    <source>
        <dbReference type="HAMAP-Rule" id="MF_00362"/>
    </source>
</evidence>
<dbReference type="GO" id="GO:0070180">
    <property type="term" value="F:large ribosomal subunit rRNA binding"/>
    <property type="evidence" value="ECO:0007669"/>
    <property type="project" value="UniProtKB-UniRule"/>
</dbReference>
<dbReference type="OrthoDB" id="9808307at2"/>